<feature type="compositionally biased region" description="Basic and acidic residues" evidence="1">
    <location>
        <begin position="939"/>
        <end position="1060"/>
    </location>
</feature>
<dbReference type="InterPro" id="IPR043502">
    <property type="entry name" value="DNA/RNA_pol_sf"/>
</dbReference>
<feature type="domain" description="Reverse transcriptase" evidence="2">
    <location>
        <begin position="511"/>
        <end position="622"/>
    </location>
</feature>
<evidence type="ECO:0000256" key="1">
    <source>
        <dbReference type="SAM" id="MobiDB-lite"/>
    </source>
</evidence>
<dbReference type="GO" id="GO:0071897">
    <property type="term" value="P:DNA biosynthetic process"/>
    <property type="evidence" value="ECO:0007669"/>
    <property type="project" value="UniProtKB-ARBA"/>
</dbReference>
<dbReference type="Proteomes" id="UP000515158">
    <property type="component" value="Unplaced"/>
</dbReference>
<sequence length="1083" mass="123083">MAMNTDFVVDDWNINDVLEVSTCEEWIGEKETEGDLCIVHLNIRTIHKYWDQLCILLDKVLEKIDIIVLSETRIRNSFEKYVLHHFSSINVIRSNCEGGGLSVFVRDTLSSRQISVTPKNFEGICVEVCDGRGRQATILAVYRPPYGKTADFVDEIDDLLQAEKWKNTVIIGDININILQEGKITSDYIDMLLSNKIRHCINKCTREEYAGNHLSETCIDHIANNKNKCEEDGKSENKMKNILVKKRWKENLNSVKNNMTESPSENYLELREAFSSATIRVKMKERKVNGHVRKPWITDEIVRLMHERDKAFKRWKVSSKESYLKRLELRQVYQGLRNKIIYSIKRSKERYMEEQFEKCKNDIKATWKLVNSVLNNKVSENIDNIITKNFAGILEIETVANNFVNTFKDQVECIMHECPTLLLKNATDRITNSFFLPEATIEDVIKIILTLKEKSPGDDGIKVSHLSDNIELVAPILQNIINNSIKKGIFCDEIKIATIRPIYKTGSPCEYSNYRPVSILSTISKAIELYMYTHLFSYLKKYKVIDEHQYAYQKGKSTIDLLQNFSDIVNESLDKGMHVVVMFVDLSKAFDSISHEKLLKSLENIGVRGEAYKLFKSYLENRMYDTVIISVHKNLDIAEARLQEEFTEYQKWCHDKNLIMNGTKTKVMHISTPYIARRDLNLRFHSIECIHSNIANCTCKMNIEMVESVKYLGLIVDKHLNWKSHVKMLRGKLRCCLYKLSQLSNCSPHNIVNMAYTALFESVMSYGLEVWGSASDTNLLPIKSLQQRAVKIVKKKQRVPLPNTILTLENLYKLKVLKRNYFKKEFRNIVQHRYLTRNESFQYKIGMNKYGDRLTEVVVPKILNKMPIDLRNINSQSAMKTKLKQYFLKRQQFITMLMFLSVQQTDSDSRFRRAKAEAKTEARAEAREERPRGQRPRGRGQEAEAKGAEAKGAEAKGAEAKGAEAKGAEAKGAEAKAEAKGAEAKGAEAKGAEAKGAEAKGAEAKAEAKGAEAKGAEAKGAEAKGAEAKAEAKGAEAKGAEAKGAEAKGAEAKAEVHVETKQGTGPGMGQGTRPDRHRAQSRV</sequence>
<dbReference type="CDD" id="cd01650">
    <property type="entry name" value="RT_nLTR_like"/>
    <property type="match status" value="1"/>
</dbReference>
<dbReference type="SUPFAM" id="SSF56672">
    <property type="entry name" value="DNA/RNA polymerases"/>
    <property type="match status" value="1"/>
</dbReference>
<dbReference type="Gene3D" id="3.60.10.10">
    <property type="entry name" value="Endonuclease/exonuclease/phosphatase"/>
    <property type="match status" value="1"/>
</dbReference>
<dbReference type="SUPFAM" id="SSF56219">
    <property type="entry name" value="DNase I-like"/>
    <property type="match status" value="1"/>
</dbReference>
<dbReference type="Gene3D" id="2.160.20.80">
    <property type="entry name" value="E3 ubiquitin-protein ligase SopA"/>
    <property type="match status" value="1"/>
</dbReference>
<feature type="region of interest" description="Disordered" evidence="1">
    <location>
        <begin position="909"/>
        <end position="1083"/>
    </location>
</feature>
<accession>A0A6P8YRZ8</accession>
<dbReference type="RefSeq" id="XP_034240145.1">
    <property type="nucleotide sequence ID" value="XM_034384254.1"/>
</dbReference>
<dbReference type="KEGG" id="tpal:117644643"/>
<feature type="compositionally biased region" description="Basic and acidic residues" evidence="1">
    <location>
        <begin position="1073"/>
        <end position="1083"/>
    </location>
</feature>
<dbReference type="GeneID" id="117644643"/>
<dbReference type="PANTHER" id="PTHR47510:SF3">
    <property type="entry name" value="ENDO_EXONUCLEASE_PHOSPHATASE DOMAIN-CONTAINING PROTEIN"/>
    <property type="match status" value="1"/>
</dbReference>
<reference evidence="4" key="1">
    <citation type="submission" date="2025-08" db="UniProtKB">
        <authorList>
            <consortium name="RefSeq"/>
        </authorList>
    </citation>
    <scope>IDENTIFICATION</scope>
    <source>
        <tissue evidence="4">Total insect</tissue>
    </source>
</reference>
<dbReference type="AlphaFoldDB" id="A0A6P8YRZ8"/>
<dbReference type="InterPro" id="IPR036691">
    <property type="entry name" value="Endo/exonu/phosph_ase_sf"/>
</dbReference>
<proteinExistence type="predicted"/>
<dbReference type="OrthoDB" id="8057773at2759"/>
<name>A0A6P8YRZ8_THRPL</name>
<keyword evidence="3" id="KW-1185">Reference proteome</keyword>
<evidence type="ECO:0000259" key="2">
    <source>
        <dbReference type="Pfam" id="PF00078"/>
    </source>
</evidence>
<organism evidence="4">
    <name type="scientific">Thrips palmi</name>
    <name type="common">Melon thrips</name>
    <dbReference type="NCBI Taxonomy" id="161013"/>
    <lineage>
        <taxon>Eukaryota</taxon>
        <taxon>Metazoa</taxon>
        <taxon>Ecdysozoa</taxon>
        <taxon>Arthropoda</taxon>
        <taxon>Hexapoda</taxon>
        <taxon>Insecta</taxon>
        <taxon>Pterygota</taxon>
        <taxon>Neoptera</taxon>
        <taxon>Paraneoptera</taxon>
        <taxon>Thysanoptera</taxon>
        <taxon>Terebrantia</taxon>
        <taxon>Thripoidea</taxon>
        <taxon>Thripidae</taxon>
        <taxon>Thrips</taxon>
    </lineage>
</organism>
<evidence type="ECO:0000313" key="3">
    <source>
        <dbReference type="Proteomes" id="UP000515158"/>
    </source>
</evidence>
<feature type="compositionally biased region" description="Basic and acidic residues" evidence="1">
    <location>
        <begin position="909"/>
        <end position="932"/>
    </location>
</feature>
<protein>
    <submittedName>
        <fullName evidence="4">Uncharacterized protein LOC117644643</fullName>
    </submittedName>
</protein>
<dbReference type="InterPro" id="IPR000477">
    <property type="entry name" value="RT_dom"/>
</dbReference>
<evidence type="ECO:0000313" key="4">
    <source>
        <dbReference type="RefSeq" id="XP_034240145.1"/>
    </source>
</evidence>
<dbReference type="Pfam" id="PF00078">
    <property type="entry name" value="RVT_1"/>
    <property type="match status" value="1"/>
</dbReference>
<dbReference type="InParanoid" id="A0A6P8YRZ8"/>
<gene>
    <name evidence="4" type="primary">LOC117644643</name>
</gene>
<dbReference type="PANTHER" id="PTHR47510">
    <property type="entry name" value="REVERSE TRANSCRIPTASE DOMAIN-CONTAINING PROTEIN"/>
    <property type="match status" value="1"/>
</dbReference>